<accession>A0AAE9CWX6</accession>
<dbReference type="InterPro" id="IPR000719">
    <property type="entry name" value="Prot_kinase_dom"/>
</dbReference>
<organism evidence="4 5">
    <name type="scientific">Caenorhabditis briggsae</name>
    <dbReference type="NCBI Taxonomy" id="6238"/>
    <lineage>
        <taxon>Eukaryota</taxon>
        <taxon>Metazoa</taxon>
        <taxon>Ecdysozoa</taxon>
        <taxon>Nematoda</taxon>
        <taxon>Chromadorea</taxon>
        <taxon>Rhabditida</taxon>
        <taxon>Rhabditina</taxon>
        <taxon>Rhabditomorpha</taxon>
        <taxon>Rhabditoidea</taxon>
        <taxon>Rhabditidae</taxon>
        <taxon>Peloderinae</taxon>
        <taxon>Caenorhabditis</taxon>
    </lineage>
</organism>
<dbReference type="EMBL" id="CP090896">
    <property type="protein sequence ID" value="ULT85118.1"/>
    <property type="molecule type" value="Genomic_DNA"/>
</dbReference>
<evidence type="ECO:0000256" key="2">
    <source>
        <dbReference type="ARBA" id="ARBA00022840"/>
    </source>
</evidence>
<evidence type="ECO:0000313" key="4">
    <source>
        <dbReference type="EMBL" id="ULT85118.1"/>
    </source>
</evidence>
<dbReference type="Proteomes" id="UP000827892">
    <property type="component" value="Chromosome X"/>
</dbReference>
<dbReference type="GO" id="GO:0005524">
    <property type="term" value="F:ATP binding"/>
    <property type="evidence" value="ECO:0007669"/>
    <property type="project" value="UniProtKB-KW"/>
</dbReference>
<dbReference type="Pfam" id="PF00069">
    <property type="entry name" value="Pkinase"/>
    <property type="match status" value="2"/>
</dbReference>
<feature type="domain" description="Protein kinase" evidence="3">
    <location>
        <begin position="25"/>
        <end position="243"/>
    </location>
</feature>
<protein>
    <recommendedName>
        <fullName evidence="3">Protein kinase domain-containing protein</fullName>
    </recommendedName>
</protein>
<keyword evidence="2" id="KW-0067">ATP-binding</keyword>
<feature type="domain" description="Protein kinase" evidence="3">
    <location>
        <begin position="237"/>
        <end position="537"/>
    </location>
</feature>
<dbReference type="AlphaFoldDB" id="A0AAE9CWX6"/>
<reference evidence="4 5" key="1">
    <citation type="submission" date="2022-05" db="EMBL/GenBank/DDBJ databases">
        <title>Chromosome-level reference genomes for two strains of Caenorhabditis briggsae: an improved platform for comparative genomics.</title>
        <authorList>
            <person name="Stevens L."/>
            <person name="Andersen E.C."/>
        </authorList>
    </citation>
    <scope>NUCLEOTIDE SEQUENCE [LARGE SCALE GENOMIC DNA]</scope>
    <source>
        <strain evidence="4">QX1410_ONT</strain>
        <tissue evidence="4">Whole-organism</tissue>
    </source>
</reference>
<dbReference type="PROSITE" id="PS50011">
    <property type="entry name" value="PROTEIN_KINASE_DOM"/>
    <property type="match status" value="2"/>
</dbReference>
<gene>
    <name evidence="4" type="ORF">L3Y34_013671</name>
</gene>
<dbReference type="PANTHER" id="PTHR24346">
    <property type="entry name" value="MAP/MICROTUBULE AFFINITY-REGULATING KINASE"/>
    <property type="match status" value="1"/>
</dbReference>
<dbReference type="Gene3D" id="1.10.510.10">
    <property type="entry name" value="Transferase(Phosphotransferase) domain 1"/>
    <property type="match status" value="2"/>
</dbReference>
<keyword evidence="1" id="KW-0547">Nucleotide-binding</keyword>
<name>A0AAE9CWX6_CAEBR</name>
<proteinExistence type="predicted"/>
<evidence type="ECO:0000259" key="3">
    <source>
        <dbReference type="PROSITE" id="PS50011"/>
    </source>
</evidence>
<dbReference type="SUPFAM" id="SSF56112">
    <property type="entry name" value="Protein kinase-like (PK-like)"/>
    <property type="match status" value="2"/>
</dbReference>
<evidence type="ECO:0000256" key="1">
    <source>
        <dbReference type="ARBA" id="ARBA00022741"/>
    </source>
</evidence>
<dbReference type="GO" id="GO:0004672">
    <property type="term" value="F:protein kinase activity"/>
    <property type="evidence" value="ECO:0007669"/>
    <property type="project" value="InterPro"/>
</dbReference>
<dbReference type="PANTHER" id="PTHR24346:SF30">
    <property type="entry name" value="MATERNAL EMBRYONIC LEUCINE ZIPPER KINASE"/>
    <property type="match status" value="1"/>
</dbReference>
<sequence length="561" mass="64193">MSSFFGWFSLNKDSSVEILRKTPQYTPIEIVKTGTHHKEILCNEKFNFERAIAKVFHGKAGKKEYTKELELLTNLQHKNIINFLSQSTVDGYHILVFRNLMKISERIEMRILFPPGSVQSLFKDLLTGLQFLHGKNYCHRLIMPENLLYTGNGVLKITGLSNVSPIKDSKNREILLNGLIGEGMYSAPECFSEVSYSGTEADIYSAGLTLYAMIVLYNPLPTDQPLHKRVLEVIQDARKIDALGTKKTATPVTTPKQIHGSLNNLKDENLYKYYPDPPQKDHYMKNTQCPDWVLVQKTIPVGLVSTRLKDGVHVVDEFRLHMKLSELQHPNILKMFSMKTMEFFHELRMEYVDGGSLKDQLCKNAFFTEPHAREIFTQLIDAVAFLHRRNIAHFDIHPGNIFVTQTGIVKVGGFWRAQMCFDKFGKIPQTYDGVRGHKAYAAPECYRKRKTARYLAPPVDNWACGIVLLTMLTNNLPWLKAEKSHLQYADWVYTKKIPIPRYACISSTAKEIIEKLLDPNPKSRSTVETVKINNGWFPRKANAKNPSSAIRRVASNPNWKQ</sequence>
<evidence type="ECO:0000313" key="5">
    <source>
        <dbReference type="Proteomes" id="UP000827892"/>
    </source>
</evidence>
<dbReference type="InterPro" id="IPR011009">
    <property type="entry name" value="Kinase-like_dom_sf"/>
</dbReference>